<accession>A0A1G6WMI2</accession>
<dbReference type="EMBL" id="FMZH01000007">
    <property type="protein sequence ID" value="SDD67021.1"/>
    <property type="molecule type" value="Genomic_DNA"/>
</dbReference>
<organism evidence="2 3">
    <name type="scientific">Pedobacter soli</name>
    <dbReference type="NCBI Taxonomy" id="390242"/>
    <lineage>
        <taxon>Bacteria</taxon>
        <taxon>Pseudomonadati</taxon>
        <taxon>Bacteroidota</taxon>
        <taxon>Sphingobacteriia</taxon>
        <taxon>Sphingobacteriales</taxon>
        <taxon>Sphingobacteriaceae</taxon>
        <taxon>Pedobacter</taxon>
    </lineage>
</organism>
<dbReference type="STRING" id="390242.SAMN04488024_10764"/>
<name>A0A1G6WMI2_9SPHI</name>
<keyword evidence="1" id="KW-1133">Transmembrane helix</keyword>
<sequence length="194" mass="22614">MPLLNLEIFSNTSNEVIAAYVTGAIGVVFGIFQFLSKERDRRKSQTNAIELEQFKQRSELFLTLKKNQIGYNEELLNEVYKVRRLTDETIVQSELPAFEFLHTGLKDFVKYYRNNASKIHYLDGGVRSFGHDILICENKIAYILKMVNAGEYDDMAKDQLTNTCLRLQELCKEYEEFLRQAATREFKNLKNGQF</sequence>
<protein>
    <submittedName>
        <fullName evidence="2">Uncharacterized protein</fullName>
    </submittedName>
</protein>
<dbReference type="AlphaFoldDB" id="A0A1G6WMI2"/>
<dbReference type="RefSeq" id="WP_090770222.1">
    <property type="nucleotide sequence ID" value="NZ_FMZH01000007.1"/>
</dbReference>
<proteinExistence type="predicted"/>
<keyword evidence="1" id="KW-0812">Transmembrane</keyword>
<evidence type="ECO:0000313" key="3">
    <source>
        <dbReference type="Proteomes" id="UP000199455"/>
    </source>
</evidence>
<keyword evidence="3" id="KW-1185">Reference proteome</keyword>
<evidence type="ECO:0000313" key="2">
    <source>
        <dbReference type="EMBL" id="SDD67021.1"/>
    </source>
</evidence>
<reference evidence="3" key="1">
    <citation type="submission" date="2016-10" db="EMBL/GenBank/DDBJ databases">
        <authorList>
            <person name="Varghese N."/>
            <person name="Submissions S."/>
        </authorList>
    </citation>
    <scope>NUCLEOTIDE SEQUENCE [LARGE SCALE GENOMIC DNA]</scope>
    <source>
        <strain evidence="3">DSM 18609</strain>
    </source>
</reference>
<dbReference type="Proteomes" id="UP000199455">
    <property type="component" value="Unassembled WGS sequence"/>
</dbReference>
<gene>
    <name evidence="2" type="ORF">SAMN04488024_10764</name>
</gene>
<feature type="transmembrane region" description="Helical" evidence="1">
    <location>
        <begin position="16"/>
        <end position="35"/>
    </location>
</feature>
<keyword evidence="1" id="KW-0472">Membrane</keyword>
<evidence type="ECO:0000256" key="1">
    <source>
        <dbReference type="SAM" id="Phobius"/>
    </source>
</evidence>